<sequence>MMKRSGLALIAVALIWGVSVVVGAGAVHAQDAMATESATGKAVERPFVEHRIALQISDSDPVKQGLIVSISYKLLEVYGPDSIDVQVVAFGPGIDLLNADNPRRQQIDSLIAQGVTFNICGYTLETIERKTGKRPEMNPKARLVPAGVPFLLSLAEKNYTIVRP</sequence>
<accession>A0ABY8BLC7</accession>
<dbReference type="EMBL" id="CP113162">
    <property type="protein sequence ID" value="WEF50703.1"/>
    <property type="molecule type" value="Genomic_DNA"/>
</dbReference>
<evidence type="ECO:0000313" key="1">
    <source>
        <dbReference type="EMBL" id="WEF50703.1"/>
    </source>
</evidence>
<protein>
    <recommendedName>
        <fullName evidence="3">DsrE/DsrF-like family protein</fullName>
    </recommendedName>
</protein>
<gene>
    <name evidence="1" type="ORF">AFIC_002252</name>
</gene>
<keyword evidence="2" id="KW-1185">Reference proteome</keyword>
<reference evidence="1 2" key="1">
    <citation type="submission" date="2022-11" db="EMBL/GenBank/DDBJ databases">
        <authorList>
            <person name="Siebert D."/>
            <person name="Busche T."/>
            <person name="Saydam E."/>
            <person name="Kalinowski J."/>
            <person name="Ruckert C."/>
            <person name="Blombach B."/>
        </authorList>
    </citation>
    <scope>NUCLEOTIDE SEQUENCE [LARGE SCALE GENOMIC DNA]</scope>
    <source>
        <strain evidence="1 2">DSM 1083</strain>
    </source>
</reference>
<dbReference type="RefSeq" id="WP_275246332.1">
    <property type="nucleotide sequence ID" value="NZ_BAABDX010000001.1"/>
</dbReference>
<dbReference type="SUPFAM" id="SSF75169">
    <property type="entry name" value="DsrEFH-like"/>
    <property type="match status" value="1"/>
</dbReference>
<dbReference type="Proteomes" id="UP001213907">
    <property type="component" value="Chromosome"/>
</dbReference>
<evidence type="ECO:0000313" key="2">
    <source>
        <dbReference type="Proteomes" id="UP001213907"/>
    </source>
</evidence>
<proteinExistence type="predicted"/>
<dbReference type="PANTHER" id="PTHR37691:SF1">
    <property type="entry name" value="BLR3518 PROTEIN"/>
    <property type="match status" value="1"/>
</dbReference>
<dbReference type="PANTHER" id="PTHR37691">
    <property type="entry name" value="BLR3518 PROTEIN"/>
    <property type="match status" value="1"/>
</dbReference>
<dbReference type="Gene3D" id="3.40.1260.10">
    <property type="entry name" value="DsrEFH-like"/>
    <property type="match status" value="1"/>
</dbReference>
<evidence type="ECO:0008006" key="3">
    <source>
        <dbReference type="Google" id="ProtNLM"/>
    </source>
</evidence>
<dbReference type="InterPro" id="IPR027396">
    <property type="entry name" value="DsrEFH-like"/>
</dbReference>
<name>A0ABY8BLC7_AFICR</name>
<organism evidence="1 2">
    <name type="scientific">Afipia carboxydohydrogena</name>
    <name type="common">Pseudomonas carboxydohydrogena</name>
    <dbReference type="NCBI Taxonomy" id="290"/>
    <lineage>
        <taxon>Bacteria</taxon>
        <taxon>Pseudomonadati</taxon>
        <taxon>Pseudomonadota</taxon>
        <taxon>Alphaproteobacteria</taxon>
        <taxon>Hyphomicrobiales</taxon>
        <taxon>Nitrobacteraceae</taxon>
        <taxon>Afipia</taxon>
    </lineage>
</organism>